<feature type="compositionally biased region" description="Polar residues" evidence="1">
    <location>
        <begin position="26"/>
        <end position="42"/>
    </location>
</feature>
<dbReference type="EMBL" id="CH954177">
    <property type="protein sequence ID" value="EDV58056.2"/>
    <property type="molecule type" value="Genomic_DNA"/>
</dbReference>
<dbReference type="OrthoDB" id="7873158at2759"/>
<evidence type="ECO:0000313" key="3">
    <source>
        <dbReference type="Proteomes" id="UP000008711"/>
    </source>
</evidence>
<feature type="region of interest" description="Disordered" evidence="1">
    <location>
        <begin position="70"/>
        <end position="161"/>
    </location>
</feature>
<sequence>MSSQQNLTPPGNSTPKKTVRKIPEESSISTVHPVATSTPTYMTRNRQRLLSLQMDSNAFISKNSSLVDRVPPTFEHIRGRKGIHDPSTPKTPVFPRTRSRNLPNTPVRATSNKNTPKPKTPAQKKKTPAKTPKKTQKTTQNIAALNSPTMNPESPAVESHIDSTEMSLKILPSKPSKELSIEEPVKLPTISSKMSLMISSVKSALKRKVSCEENSPEEVSDKENSAAEDSSESPLKKARLNIFQVNLGSPFSMIRSKKLKLISADENQESYEAPPVNLGQINTSTNVLGCS</sequence>
<dbReference type="Proteomes" id="UP000008711">
    <property type="component" value="Unassembled WGS sequence"/>
</dbReference>
<feature type="compositionally biased region" description="Low complexity" evidence="1">
    <location>
        <begin position="109"/>
        <end position="121"/>
    </location>
</feature>
<evidence type="ECO:0000256" key="1">
    <source>
        <dbReference type="SAM" id="MobiDB-lite"/>
    </source>
</evidence>
<protein>
    <submittedName>
        <fullName evidence="2">Uncharacterized protein</fullName>
    </submittedName>
</protein>
<feature type="compositionally biased region" description="Polar residues" evidence="1">
    <location>
        <begin position="1"/>
        <end position="16"/>
    </location>
</feature>
<reference evidence="2 3" key="1">
    <citation type="journal article" date="2007" name="Nature">
        <title>Evolution of genes and genomes on the Drosophila phylogeny.</title>
        <authorList>
            <consortium name="Drosophila 12 Genomes Consortium"/>
            <person name="Clark A.G."/>
            <person name="Eisen M.B."/>
            <person name="Smith D.R."/>
            <person name="Bergman C.M."/>
            <person name="Oliver B."/>
            <person name="Markow T.A."/>
            <person name="Kaufman T.C."/>
            <person name="Kellis M."/>
            <person name="Gelbart W."/>
            <person name="Iyer V.N."/>
            <person name="Pollard D.A."/>
            <person name="Sackton T.B."/>
            <person name="Larracuente A.M."/>
            <person name="Singh N.D."/>
            <person name="Abad J.P."/>
            <person name="Abt D.N."/>
            <person name="Adryan B."/>
            <person name="Aguade M."/>
            <person name="Akashi H."/>
            <person name="Anderson W.W."/>
            <person name="Aquadro C.F."/>
            <person name="Ardell D.H."/>
            <person name="Arguello R."/>
            <person name="Artieri C.G."/>
            <person name="Barbash D.A."/>
            <person name="Barker D."/>
            <person name="Barsanti P."/>
            <person name="Batterham P."/>
            <person name="Batzoglou S."/>
            <person name="Begun D."/>
            <person name="Bhutkar A."/>
            <person name="Blanco E."/>
            <person name="Bosak S.A."/>
            <person name="Bradley R.K."/>
            <person name="Brand A.D."/>
            <person name="Brent M.R."/>
            <person name="Brooks A.N."/>
            <person name="Brown R.H."/>
            <person name="Butlin R.K."/>
            <person name="Caggese C."/>
            <person name="Calvi B.R."/>
            <person name="Bernardo de Carvalho A."/>
            <person name="Caspi A."/>
            <person name="Castrezana S."/>
            <person name="Celniker S.E."/>
            <person name="Chang J.L."/>
            <person name="Chapple C."/>
            <person name="Chatterji S."/>
            <person name="Chinwalla A."/>
            <person name="Civetta A."/>
            <person name="Clifton S.W."/>
            <person name="Comeron J.M."/>
            <person name="Costello J.C."/>
            <person name="Coyne J.A."/>
            <person name="Daub J."/>
            <person name="David R.G."/>
            <person name="Delcher A.L."/>
            <person name="Delehaunty K."/>
            <person name="Do C.B."/>
            <person name="Ebling H."/>
            <person name="Edwards K."/>
            <person name="Eickbush T."/>
            <person name="Evans J.D."/>
            <person name="Filipski A."/>
            <person name="Findeiss S."/>
            <person name="Freyhult E."/>
            <person name="Fulton L."/>
            <person name="Fulton R."/>
            <person name="Garcia A.C."/>
            <person name="Gardiner A."/>
            <person name="Garfield D.A."/>
            <person name="Garvin B.E."/>
            <person name="Gibson G."/>
            <person name="Gilbert D."/>
            <person name="Gnerre S."/>
            <person name="Godfrey J."/>
            <person name="Good R."/>
            <person name="Gotea V."/>
            <person name="Gravely B."/>
            <person name="Greenberg A.J."/>
            <person name="Griffiths-Jones S."/>
            <person name="Gross S."/>
            <person name="Guigo R."/>
            <person name="Gustafson E.A."/>
            <person name="Haerty W."/>
            <person name="Hahn M.W."/>
            <person name="Halligan D.L."/>
            <person name="Halpern A.L."/>
            <person name="Halter G.M."/>
            <person name="Han M.V."/>
            <person name="Heger A."/>
            <person name="Hillier L."/>
            <person name="Hinrichs A.S."/>
            <person name="Holmes I."/>
            <person name="Hoskins R.A."/>
            <person name="Hubisz M.J."/>
            <person name="Hultmark D."/>
            <person name="Huntley M.A."/>
            <person name="Jaffe D.B."/>
            <person name="Jagadeeshan S."/>
            <person name="Jeck W.R."/>
            <person name="Johnson J."/>
            <person name="Jones C.D."/>
            <person name="Jordan W.C."/>
            <person name="Karpen G.H."/>
            <person name="Kataoka E."/>
            <person name="Keightley P.D."/>
            <person name="Kheradpour P."/>
            <person name="Kirkness E.F."/>
            <person name="Koerich L.B."/>
            <person name="Kristiansen K."/>
            <person name="Kudrna D."/>
            <person name="Kulathinal R.J."/>
            <person name="Kumar S."/>
            <person name="Kwok R."/>
            <person name="Lander E."/>
            <person name="Langley C.H."/>
            <person name="Lapoint R."/>
            <person name="Lazzaro B.P."/>
            <person name="Lee S.J."/>
            <person name="Levesque L."/>
            <person name="Li R."/>
            <person name="Lin C.F."/>
            <person name="Lin M.F."/>
            <person name="Lindblad-Toh K."/>
            <person name="Llopart A."/>
            <person name="Long M."/>
            <person name="Low L."/>
            <person name="Lozovsky E."/>
            <person name="Lu J."/>
            <person name="Luo M."/>
            <person name="Machado C.A."/>
            <person name="Makalowski W."/>
            <person name="Marzo M."/>
            <person name="Matsuda M."/>
            <person name="Matzkin L."/>
            <person name="McAllister B."/>
            <person name="McBride C.S."/>
            <person name="McKernan B."/>
            <person name="McKernan K."/>
            <person name="Mendez-Lago M."/>
            <person name="Minx P."/>
            <person name="Mollenhauer M.U."/>
            <person name="Montooth K."/>
            <person name="Mount S.M."/>
            <person name="Mu X."/>
            <person name="Myers E."/>
            <person name="Negre B."/>
            <person name="Newfeld S."/>
            <person name="Nielsen R."/>
            <person name="Noor M.A."/>
            <person name="O'Grady P."/>
            <person name="Pachter L."/>
            <person name="Papaceit M."/>
            <person name="Parisi M.J."/>
            <person name="Parisi M."/>
            <person name="Parts L."/>
            <person name="Pedersen J.S."/>
            <person name="Pesole G."/>
            <person name="Phillippy A.M."/>
            <person name="Ponting C.P."/>
            <person name="Pop M."/>
            <person name="Porcelli D."/>
            <person name="Powell J.R."/>
            <person name="Prohaska S."/>
            <person name="Pruitt K."/>
            <person name="Puig M."/>
            <person name="Quesneville H."/>
            <person name="Ram K.R."/>
            <person name="Rand D."/>
            <person name="Rasmussen M.D."/>
            <person name="Reed L.K."/>
            <person name="Reenan R."/>
            <person name="Reily A."/>
            <person name="Remington K.A."/>
            <person name="Rieger T.T."/>
            <person name="Ritchie M.G."/>
            <person name="Robin C."/>
            <person name="Rogers Y.H."/>
            <person name="Rohde C."/>
            <person name="Rozas J."/>
            <person name="Rubenfield M.J."/>
            <person name="Ruiz A."/>
            <person name="Russo S."/>
            <person name="Salzberg S.L."/>
            <person name="Sanchez-Gracia A."/>
            <person name="Saranga D.J."/>
            <person name="Sato H."/>
            <person name="Schaeffer S.W."/>
            <person name="Schatz M.C."/>
            <person name="Schlenke T."/>
            <person name="Schwartz R."/>
            <person name="Segarra C."/>
            <person name="Singh R.S."/>
            <person name="Sirot L."/>
            <person name="Sirota M."/>
            <person name="Sisneros N.B."/>
            <person name="Smith C.D."/>
            <person name="Smith T.F."/>
            <person name="Spieth J."/>
            <person name="Stage D.E."/>
            <person name="Stark A."/>
            <person name="Stephan W."/>
            <person name="Strausberg R.L."/>
            <person name="Strempel S."/>
            <person name="Sturgill D."/>
            <person name="Sutton G."/>
            <person name="Sutton G.G."/>
            <person name="Tao W."/>
            <person name="Teichmann S."/>
            <person name="Tobari Y.N."/>
            <person name="Tomimura Y."/>
            <person name="Tsolas J.M."/>
            <person name="Valente V.L."/>
            <person name="Venter E."/>
            <person name="Venter J.C."/>
            <person name="Vicario S."/>
            <person name="Vieira F.G."/>
            <person name="Vilella A.J."/>
            <person name="Villasante A."/>
            <person name="Walenz B."/>
            <person name="Wang J."/>
            <person name="Wasserman M."/>
            <person name="Watts T."/>
            <person name="Wilson D."/>
            <person name="Wilson R.K."/>
            <person name="Wing R.A."/>
            <person name="Wolfner M.F."/>
            <person name="Wong A."/>
            <person name="Wong G.K."/>
            <person name="Wu C.I."/>
            <person name="Wu G."/>
            <person name="Yamamoto D."/>
            <person name="Yang H.P."/>
            <person name="Yang S.P."/>
            <person name="Yorke J.A."/>
            <person name="Yoshida K."/>
            <person name="Zdobnov E."/>
            <person name="Zhang P."/>
            <person name="Zhang Y."/>
            <person name="Zimin A.V."/>
            <person name="Baldwin J."/>
            <person name="Abdouelleil A."/>
            <person name="Abdulkadir J."/>
            <person name="Abebe A."/>
            <person name="Abera B."/>
            <person name="Abreu J."/>
            <person name="Acer S.C."/>
            <person name="Aftuck L."/>
            <person name="Alexander A."/>
            <person name="An P."/>
            <person name="Anderson E."/>
            <person name="Anderson S."/>
            <person name="Arachi H."/>
            <person name="Azer M."/>
            <person name="Bachantsang P."/>
            <person name="Barry A."/>
            <person name="Bayul T."/>
            <person name="Berlin A."/>
            <person name="Bessette D."/>
            <person name="Bloom T."/>
            <person name="Blye J."/>
            <person name="Boguslavskiy L."/>
            <person name="Bonnet C."/>
            <person name="Boukhgalter B."/>
            <person name="Bourzgui I."/>
            <person name="Brown A."/>
            <person name="Cahill P."/>
            <person name="Channer S."/>
            <person name="Cheshatsang Y."/>
            <person name="Chuda L."/>
            <person name="Citroen M."/>
            <person name="Collymore A."/>
            <person name="Cooke P."/>
            <person name="Costello M."/>
            <person name="D'Aco K."/>
            <person name="Daza R."/>
            <person name="De Haan G."/>
            <person name="DeGray S."/>
            <person name="DeMaso C."/>
            <person name="Dhargay N."/>
            <person name="Dooley K."/>
            <person name="Dooley E."/>
            <person name="Doricent M."/>
            <person name="Dorje P."/>
            <person name="Dorjee K."/>
            <person name="Dupes A."/>
            <person name="Elong R."/>
            <person name="Falk J."/>
            <person name="Farina A."/>
            <person name="Faro S."/>
            <person name="Ferguson D."/>
            <person name="Fisher S."/>
            <person name="Foley C.D."/>
            <person name="Franke A."/>
            <person name="Friedrich D."/>
            <person name="Gadbois L."/>
            <person name="Gearin G."/>
            <person name="Gearin C.R."/>
            <person name="Giannoukos G."/>
            <person name="Goode T."/>
            <person name="Graham J."/>
            <person name="Grandbois E."/>
            <person name="Grewal S."/>
            <person name="Gyaltsen K."/>
            <person name="Hafez N."/>
            <person name="Hagos B."/>
            <person name="Hall J."/>
            <person name="Henson C."/>
            <person name="Hollinger A."/>
            <person name="Honan T."/>
            <person name="Huard M.D."/>
            <person name="Hughes L."/>
            <person name="Hurhula B."/>
            <person name="Husby M.E."/>
            <person name="Kamat A."/>
            <person name="Kanga B."/>
            <person name="Kashin S."/>
            <person name="Khazanovich D."/>
            <person name="Kisner P."/>
            <person name="Lance K."/>
            <person name="Lara M."/>
            <person name="Lee W."/>
            <person name="Lennon N."/>
            <person name="Letendre F."/>
            <person name="LeVine R."/>
            <person name="Lipovsky A."/>
            <person name="Liu X."/>
            <person name="Liu J."/>
            <person name="Liu S."/>
            <person name="Lokyitsang T."/>
            <person name="Lokyitsang Y."/>
            <person name="Lubonja R."/>
            <person name="Lui A."/>
            <person name="MacDonald P."/>
            <person name="Magnisalis V."/>
            <person name="Maru K."/>
            <person name="Matthews C."/>
            <person name="McCusker W."/>
            <person name="McDonough S."/>
            <person name="Mehta T."/>
            <person name="Meldrim J."/>
            <person name="Meneus L."/>
            <person name="Mihai O."/>
            <person name="Mihalev A."/>
            <person name="Mihova T."/>
            <person name="Mittelman R."/>
            <person name="Mlenga V."/>
            <person name="Montmayeur A."/>
            <person name="Mulrain L."/>
            <person name="Navidi A."/>
            <person name="Naylor J."/>
            <person name="Negash T."/>
            <person name="Nguyen T."/>
            <person name="Nguyen N."/>
            <person name="Nicol R."/>
            <person name="Norbu C."/>
            <person name="Norbu N."/>
            <person name="Novod N."/>
            <person name="O'Neill B."/>
            <person name="Osman S."/>
            <person name="Markiewicz E."/>
            <person name="Oyono O.L."/>
            <person name="Patti C."/>
            <person name="Phunkhang P."/>
            <person name="Pierre F."/>
            <person name="Priest M."/>
            <person name="Raghuraman S."/>
            <person name="Rege F."/>
            <person name="Reyes R."/>
            <person name="Rise C."/>
            <person name="Rogov P."/>
            <person name="Ross K."/>
            <person name="Ryan E."/>
            <person name="Settipalli S."/>
            <person name="Shea T."/>
            <person name="Sherpa N."/>
            <person name="Shi L."/>
            <person name="Shih D."/>
            <person name="Sparrow T."/>
            <person name="Spaulding J."/>
            <person name="Stalker J."/>
            <person name="Stange-Thomann N."/>
            <person name="Stavropoulos S."/>
            <person name="Stone C."/>
            <person name="Strader C."/>
            <person name="Tesfaye S."/>
            <person name="Thomson T."/>
            <person name="Thoulutsang Y."/>
            <person name="Thoulutsang D."/>
            <person name="Topham K."/>
            <person name="Topping I."/>
            <person name="Tsamla T."/>
            <person name="Vassiliev H."/>
            <person name="Vo A."/>
            <person name="Wangchuk T."/>
            <person name="Wangdi T."/>
            <person name="Weiand M."/>
            <person name="Wilkinson J."/>
            <person name="Wilson A."/>
            <person name="Yadav S."/>
            <person name="Young G."/>
            <person name="Yu Q."/>
            <person name="Zembek L."/>
            <person name="Zhong D."/>
            <person name="Zimmer A."/>
            <person name="Zwirko Z."/>
            <person name="Jaffe D.B."/>
            <person name="Alvarez P."/>
            <person name="Brockman W."/>
            <person name="Butler J."/>
            <person name="Chin C."/>
            <person name="Gnerre S."/>
            <person name="Grabherr M."/>
            <person name="Kleber M."/>
            <person name="Mauceli E."/>
            <person name="MacCallum I."/>
        </authorList>
    </citation>
    <scope>NUCLEOTIDE SEQUENCE [LARGE SCALE GENOMIC DNA]</scope>
    <source>
        <strain evidence="2 3">TSC#14021-0224.01</strain>
    </source>
</reference>
<feature type="compositionally biased region" description="Basic residues" evidence="1">
    <location>
        <begin position="122"/>
        <end position="136"/>
    </location>
</feature>
<keyword evidence="3" id="KW-1185">Reference proteome</keyword>
<dbReference type="AlphaFoldDB" id="B3N618"/>
<feature type="region of interest" description="Disordered" evidence="1">
    <location>
        <begin position="209"/>
        <end position="235"/>
    </location>
</feature>
<accession>B3N618</accession>
<reference evidence="2 3" key="2">
    <citation type="journal article" date="2008" name="Bioinformatics">
        <title>Assembly reconciliation.</title>
        <authorList>
            <person name="Zimin A.V."/>
            <person name="Smith D.R."/>
            <person name="Sutton G."/>
            <person name="Yorke J.A."/>
        </authorList>
    </citation>
    <scope>NUCLEOTIDE SEQUENCE [LARGE SCALE GENOMIC DNA]</scope>
    <source>
        <strain evidence="2 3">TSC#14021-0224.01</strain>
    </source>
</reference>
<name>B3N618_DROER</name>
<dbReference type="HOGENOM" id="CLU_944203_0_0_1"/>
<feature type="compositionally biased region" description="Polar residues" evidence="1">
    <location>
        <begin position="142"/>
        <end position="152"/>
    </location>
</feature>
<evidence type="ECO:0000313" key="2">
    <source>
        <dbReference type="EMBL" id="EDV58056.2"/>
    </source>
</evidence>
<organism evidence="2 3">
    <name type="scientific">Drosophila erecta</name>
    <name type="common">Fruit fly</name>
    <dbReference type="NCBI Taxonomy" id="7220"/>
    <lineage>
        <taxon>Eukaryota</taxon>
        <taxon>Metazoa</taxon>
        <taxon>Ecdysozoa</taxon>
        <taxon>Arthropoda</taxon>
        <taxon>Hexapoda</taxon>
        <taxon>Insecta</taxon>
        <taxon>Pterygota</taxon>
        <taxon>Neoptera</taxon>
        <taxon>Endopterygota</taxon>
        <taxon>Diptera</taxon>
        <taxon>Brachycera</taxon>
        <taxon>Muscomorpha</taxon>
        <taxon>Ephydroidea</taxon>
        <taxon>Drosophilidae</taxon>
        <taxon>Drosophila</taxon>
        <taxon>Sophophora</taxon>
    </lineage>
</organism>
<gene>
    <name evidence="2" type="primary">Dere\GG24191</name>
    <name evidence="2" type="synonym">dere_GLEANR_8942</name>
    <name evidence="2" type="synonym">GG24191</name>
    <name evidence="2" type="ORF">Dere_GG24191</name>
</gene>
<proteinExistence type="predicted"/>
<feature type="region of interest" description="Disordered" evidence="1">
    <location>
        <begin position="1"/>
        <end position="42"/>
    </location>
</feature>